<feature type="transmembrane region" description="Helical" evidence="2">
    <location>
        <begin position="72"/>
        <end position="99"/>
    </location>
</feature>
<gene>
    <name evidence="3" type="ORF">WKI68_18575</name>
</gene>
<accession>A0ABU8U6S5</accession>
<evidence type="ECO:0000256" key="2">
    <source>
        <dbReference type="SAM" id="Phobius"/>
    </source>
</evidence>
<dbReference type="EMBL" id="JBBKAM010000002">
    <property type="protein sequence ID" value="MEJ8642848.1"/>
    <property type="molecule type" value="Genomic_DNA"/>
</dbReference>
<reference evidence="3 4" key="1">
    <citation type="submission" date="2024-03" db="EMBL/GenBank/DDBJ databases">
        <title>Novel Streptomyces species of biotechnological and ecological value are a feature of Machair soil.</title>
        <authorList>
            <person name="Prole J.R."/>
            <person name="Goodfellow M."/>
            <person name="Allenby N."/>
            <person name="Ward A.C."/>
        </authorList>
    </citation>
    <scope>NUCLEOTIDE SEQUENCE [LARGE SCALE GENOMIC DNA]</scope>
    <source>
        <strain evidence="3 4">MS1.HAVA.3</strain>
    </source>
</reference>
<comment type="caution">
    <text evidence="3">The sequence shown here is derived from an EMBL/GenBank/DDBJ whole genome shotgun (WGS) entry which is preliminary data.</text>
</comment>
<evidence type="ECO:0000256" key="1">
    <source>
        <dbReference type="SAM" id="MobiDB-lite"/>
    </source>
</evidence>
<keyword evidence="2" id="KW-0472">Membrane</keyword>
<proteinExistence type="predicted"/>
<organism evidence="3 4">
    <name type="scientific">Streptomyces caledonius</name>
    <dbReference type="NCBI Taxonomy" id="3134107"/>
    <lineage>
        <taxon>Bacteria</taxon>
        <taxon>Bacillati</taxon>
        <taxon>Actinomycetota</taxon>
        <taxon>Actinomycetes</taxon>
        <taxon>Kitasatosporales</taxon>
        <taxon>Streptomycetaceae</taxon>
        <taxon>Streptomyces</taxon>
    </lineage>
</organism>
<feature type="transmembrane region" description="Helical" evidence="2">
    <location>
        <begin position="111"/>
        <end position="131"/>
    </location>
</feature>
<protein>
    <submittedName>
        <fullName evidence="3">Uncharacterized protein</fullName>
    </submittedName>
</protein>
<keyword evidence="2" id="KW-0812">Transmembrane</keyword>
<keyword evidence="4" id="KW-1185">Reference proteome</keyword>
<name>A0ABU8U6S5_9ACTN</name>
<dbReference type="Proteomes" id="UP001382904">
    <property type="component" value="Unassembled WGS sequence"/>
</dbReference>
<feature type="region of interest" description="Disordered" evidence="1">
    <location>
        <begin position="37"/>
        <end position="63"/>
    </location>
</feature>
<evidence type="ECO:0000313" key="3">
    <source>
        <dbReference type="EMBL" id="MEJ8642848.1"/>
    </source>
</evidence>
<feature type="compositionally biased region" description="Basic and acidic residues" evidence="1">
    <location>
        <begin position="49"/>
        <end position="63"/>
    </location>
</feature>
<sequence>MHAHPDGARHLVGHDGFNLTVEPTLYGITAAELAPPGRRRPASSVIRMPPRDPARIPRPAERKATEPVRRGWFTALLSILGIPAMLSGGVTALSALFVFRTSDGEIPQDQAQLLLAGIIISAMLLVPWASACSDADRA</sequence>
<keyword evidence="2" id="KW-1133">Transmembrane helix</keyword>
<evidence type="ECO:0000313" key="4">
    <source>
        <dbReference type="Proteomes" id="UP001382904"/>
    </source>
</evidence>